<reference evidence="2 3" key="1">
    <citation type="submission" date="2018-10" db="EMBL/GenBank/DDBJ databases">
        <title>Phylogenomics of Brevibacillus.</title>
        <authorList>
            <person name="Dunlap C."/>
        </authorList>
    </citation>
    <scope>NUCLEOTIDE SEQUENCE [LARGE SCALE GENOMIC DNA]</scope>
    <source>
        <strain evidence="2 3">JCM 15716</strain>
    </source>
</reference>
<dbReference type="OrthoDB" id="9803101at2"/>
<dbReference type="Gene3D" id="3.30.1330.40">
    <property type="entry name" value="RutC-like"/>
    <property type="match status" value="1"/>
</dbReference>
<dbReference type="InterPro" id="IPR006175">
    <property type="entry name" value="YjgF/YER057c/UK114"/>
</dbReference>
<dbReference type="AlphaFoldDB" id="A0A3M8DJ36"/>
<dbReference type="Proteomes" id="UP000271031">
    <property type="component" value="Unassembled WGS sequence"/>
</dbReference>
<comment type="similarity">
    <text evidence="1">Belongs to the RutC family.</text>
</comment>
<name>A0A3M8DJ36_9BACL</name>
<comment type="caution">
    <text evidence="2">The sequence shown here is derived from an EMBL/GenBank/DDBJ whole genome shotgun (WGS) entry which is preliminary data.</text>
</comment>
<proteinExistence type="inferred from homology"/>
<sequence length="126" mass="13714">MITSVTTKLAPAPIGPYSQGIIAGQYLFVSGQTPLDPQTMELVPGGIEEQTHQVLTNIMEILAAAGATVDEVVKTTVFLKDMNQFPLVNRIYEERFGRSLPARSTVEVARLPRDAQVEIEAIAFLA</sequence>
<protein>
    <submittedName>
        <fullName evidence="2">RidA family protein</fullName>
    </submittedName>
</protein>
<gene>
    <name evidence="2" type="ORF">EDM56_17580</name>
</gene>
<dbReference type="InterPro" id="IPR035959">
    <property type="entry name" value="RutC-like_sf"/>
</dbReference>
<dbReference type="PANTHER" id="PTHR11803:SF39">
    <property type="entry name" value="2-IMINOBUTANOATE_2-IMINOPROPANOATE DEAMINASE"/>
    <property type="match status" value="1"/>
</dbReference>
<organism evidence="2 3">
    <name type="scientific">Brevibacillus fluminis</name>
    <dbReference type="NCBI Taxonomy" id="511487"/>
    <lineage>
        <taxon>Bacteria</taxon>
        <taxon>Bacillati</taxon>
        <taxon>Bacillota</taxon>
        <taxon>Bacilli</taxon>
        <taxon>Bacillales</taxon>
        <taxon>Paenibacillaceae</taxon>
        <taxon>Brevibacillus</taxon>
    </lineage>
</organism>
<dbReference type="SUPFAM" id="SSF55298">
    <property type="entry name" value="YjgF-like"/>
    <property type="match status" value="1"/>
</dbReference>
<evidence type="ECO:0000313" key="2">
    <source>
        <dbReference type="EMBL" id="RNB87461.1"/>
    </source>
</evidence>
<dbReference type="PANTHER" id="PTHR11803">
    <property type="entry name" value="2-IMINOBUTANOATE/2-IMINOPROPANOATE DEAMINASE RIDA"/>
    <property type="match status" value="1"/>
</dbReference>
<dbReference type="EMBL" id="RHHQ01000012">
    <property type="protein sequence ID" value="RNB87461.1"/>
    <property type="molecule type" value="Genomic_DNA"/>
</dbReference>
<dbReference type="GO" id="GO:0005829">
    <property type="term" value="C:cytosol"/>
    <property type="evidence" value="ECO:0007669"/>
    <property type="project" value="TreeGrafter"/>
</dbReference>
<accession>A0A3M8DJ36</accession>
<dbReference type="CDD" id="cd00448">
    <property type="entry name" value="YjgF_YER057c_UK114_family"/>
    <property type="match status" value="1"/>
</dbReference>
<dbReference type="PROSITE" id="PS01094">
    <property type="entry name" value="UPF0076"/>
    <property type="match status" value="1"/>
</dbReference>
<dbReference type="InterPro" id="IPR006056">
    <property type="entry name" value="RidA"/>
</dbReference>
<keyword evidence="3" id="KW-1185">Reference proteome</keyword>
<evidence type="ECO:0000256" key="1">
    <source>
        <dbReference type="ARBA" id="ARBA00010552"/>
    </source>
</evidence>
<dbReference type="GO" id="GO:0019239">
    <property type="term" value="F:deaminase activity"/>
    <property type="evidence" value="ECO:0007669"/>
    <property type="project" value="TreeGrafter"/>
</dbReference>
<evidence type="ECO:0000313" key="3">
    <source>
        <dbReference type="Proteomes" id="UP000271031"/>
    </source>
</evidence>
<dbReference type="InterPro" id="IPR019897">
    <property type="entry name" value="RidA_CS"/>
</dbReference>
<dbReference type="Pfam" id="PF01042">
    <property type="entry name" value="Ribonuc_L-PSP"/>
    <property type="match status" value="1"/>
</dbReference>
<dbReference type="NCBIfam" id="TIGR00004">
    <property type="entry name" value="Rid family detoxifying hydrolase"/>
    <property type="match status" value="1"/>
</dbReference>
<dbReference type="FunFam" id="3.30.1330.40:FF:000001">
    <property type="entry name" value="L-PSP family endoribonuclease"/>
    <property type="match status" value="1"/>
</dbReference>